<organism evidence="2 3">
    <name type="scientific">Gloeothece verrucosa (strain PCC 7822)</name>
    <name type="common">Cyanothece sp. (strain PCC 7822)</name>
    <dbReference type="NCBI Taxonomy" id="497965"/>
    <lineage>
        <taxon>Bacteria</taxon>
        <taxon>Bacillati</taxon>
        <taxon>Cyanobacteriota</taxon>
        <taxon>Cyanophyceae</taxon>
        <taxon>Oscillatoriophycideae</taxon>
        <taxon>Chroococcales</taxon>
        <taxon>Aphanothecaceae</taxon>
        <taxon>Gloeothece</taxon>
        <taxon>Gloeothece verrucosa</taxon>
    </lineage>
</organism>
<evidence type="ECO:0000259" key="1">
    <source>
        <dbReference type="Pfam" id="PF21828"/>
    </source>
</evidence>
<evidence type="ECO:0000313" key="3">
    <source>
        <dbReference type="Proteomes" id="UP000008206"/>
    </source>
</evidence>
<dbReference type="STRING" id="497965.Cyan7822_1849"/>
<dbReference type="OrthoDB" id="535637at2"/>
<accession>E0U9N3</accession>
<protein>
    <recommendedName>
        <fullName evidence="1">DUF6888 domain-containing protein</fullName>
    </recommendedName>
</protein>
<dbReference type="Pfam" id="PF21828">
    <property type="entry name" value="DUF6888"/>
    <property type="match status" value="1"/>
</dbReference>
<dbReference type="EMBL" id="CP002198">
    <property type="protein sequence ID" value="ADN13834.1"/>
    <property type="molecule type" value="Genomic_DNA"/>
</dbReference>
<sequence>MPTEKQKNTVIFICQLLSNLLQPIWLFRFDPLNKNIYIIAGREESLEITIYQTGRWEFNEDE</sequence>
<feature type="domain" description="DUF6888" evidence="1">
    <location>
        <begin position="1"/>
        <end position="57"/>
    </location>
</feature>
<name>E0U9N3_GLOV7</name>
<dbReference type="KEGG" id="cyj:Cyan7822_1849"/>
<dbReference type="Proteomes" id="UP000008206">
    <property type="component" value="Chromosome"/>
</dbReference>
<dbReference type="RefSeq" id="WP_013321940.1">
    <property type="nucleotide sequence ID" value="NC_014501.1"/>
</dbReference>
<evidence type="ECO:0000313" key="2">
    <source>
        <dbReference type="EMBL" id="ADN13834.1"/>
    </source>
</evidence>
<keyword evidence="3" id="KW-1185">Reference proteome</keyword>
<gene>
    <name evidence="2" type="ordered locus">Cyan7822_1849</name>
</gene>
<proteinExistence type="predicted"/>
<dbReference type="AlphaFoldDB" id="E0U9N3"/>
<dbReference type="HOGENOM" id="CLU_195866_1_1_3"/>
<reference evidence="3" key="1">
    <citation type="journal article" date="2011" name="MBio">
        <title>Novel metabolic attributes of the genus Cyanothece, comprising a group of unicellular nitrogen-fixing Cyanobacteria.</title>
        <authorList>
            <person name="Bandyopadhyay A."/>
            <person name="Elvitigala T."/>
            <person name="Welsh E."/>
            <person name="Stockel J."/>
            <person name="Liberton M."/>
            <person name="Min H."/>
            <person name="Sherman L.A."/>
            <person name="Pakrasi H.B."/>
        </authorList>
    </citation>
    <scope>NUCLEOTIDE SEQUENCE [LARGE SCALE GENOMIC DNA]</scope>
    <source>
        <strain evidence="3">PCC 7822</strain>
    </source>
</reference>
<dbReference type="InterPro" id="IPR054181">
    <property type="entry name" value="DUF6888"/>
</dbReference>
<dbReference type="eggNOG" id="ENOG5033BPI">
    <property type="taxonomic scope" value="Bacteria"/>
</dbReference>